<evidence type="ECO:0000256" key="1">
    <source>
        <dbReference type="SAM" id="MobiDB-lite"/>
    </source>
</evidence>
<dbReference type="OrthoDB" id="4204700at2759"/>
<feature type="region of interest" description="Disordered" evidence="1">
    <location>
        <begin position="324"/>
        <end position="416"/>
    </location>
</feature>
<feature type="compositionally biased region" description="Polar residues" evidence="1">
    <location>
        <begin position="327"/>
        <end position="339"/>
    </location>
</feature>
<name>W6QN28_PENRF</name>
<accession>W6QN28</accession>
<feature type="compositionally biased region" description="Basic and acidic residues" evidence="1">
    <location>
        <begin position="376"/>
        <end position="405"/>
    </location>
</feature>
<evidence type="ECO:0000313" key="2">
    <source>
        <dbReference type="EMBL" id="CDM31057.1"/>
    </source>
</evidence>
<dbReference type="AlphaFoldDB" id="W6QN28"/>
<feature type="compositionally biased region" description="Polar residues" evidence="1">
    <location>
        <begin position="1"/>
        <end position="25"/>
    </location>
</feature>
<feature type="compositionally biased region" description="Polar residues" evidence="1">
    <location>
        <begin position="407"/>
        <end position="416"/>
    </location>
</feature>
<dbReference type="EMBL" id="HG792016">
    <property type="protein sequence ID" value="CDM31057.1"/>
    <property type="molecule type" value="Genomic_DNA"/>
</dbReference>
<feature type="region of interest" description="Disordered" evidence="1">
    <location>
        <begin position="272"/>
        <end position="309"/>
    </location>
</feature>
<feature type="region of interest" description="Disordered" evidence="1">
    <location>
        <begin position="1"/>
        <end position="29"/>
    </location>
</feature>
<gene>
    <name evidence="2" type="ORF">PROQFM164_S02g001207</name>
</gene>
<dbReference type="OMA" id="ERVENHY"/>
<reference evidence="2" key="1">
    <citation type="journal article" date="2014" name="Nat. Commun.">
        <title>Multiple recent horizontal transfers of a large genomic region in cheese making fungi.</title>
        <authorList>
            <person name="Cheeseman K."/>
            <person name="Ropars J."/>
            <person name="Renault P."/>
            <person name="Dupont J."/>
            <person name="Gouzy J."/>
            <person name="Branca A."/>
            <person name="Abraham A.L."/>
            <person name="Ceppi M."/>
            <person name="Conseiller E."/>
            <person name="Debuchy R."/>
            <person name="Malagnac F."/>
            <person name="Goarin A."/>
            <person name="Silar P."/>
            <person name="Lacoste S."/>
            <person name="Sallet E."/>
            <person name="Bensimon A."/>
            <person name="Giraud T."/>
            <person name="Brygoo Y."/>
        </authorList>
    </citation>
    <scope>NUCLEOTIDE SEQUENCE [LARGE SCALE GENOMIC DNA]</scope>
    <source>
        <strain evidence="2">FM164</strain>
    </source>
</reference>
<keyword evidence="3" id="KW-1185">Reference proteome</keyword>
<feature type="compositionally biased region" description="Low complexity" evidence="1">
    <location>
        <begin position="352"/>
        <end position="363"/>
    </location>
</feature>
<feature type="compositionally biased region" description="Low complexity" evidence="1">
    <location>
        <begin position="276"/>
        <end position="290"/>
    </location>
</feature>
<protein>
    <submittedName>
        <fullName evidence="2">Genomic scaffold, ProqFM164S02</fullName>
    </submittedName>
</protein>
<dbReference type="Proteomes" id="UP000030686">
    <property type="component" value="Unassembled WGS sequence"/>
</dbReference>
<dbReference type="STRING" id="1365484.W6QN28"/>
<sequence>MSSDNASPQAGQNYNNTSPNDSSRSLPGHNPAIAKYSKVKLRPDTIVRPDLFTLYFGFFGTAAWTRKVSNTVNERVENHYVLTARSPTQDEFDAMVEHSTRCLYQSRRGIPVSSFIGTAYLLNQARKSPLFPSNPTPASLLNTVRNMWADNALRGNISTAVFKLVFIVSLGSMASSAYAVSQDAMRMLTDPRLKRFVEDVRRAKPEDVRKRKIQAASERVRSIRSGEKDIGSQVRQAISMPGGYAGDDVYEPEQASYDAPAQANSYSEYMNTNDTQASSQSPSSELSQSGSNGGAIWARGRGTQPESKSALDILEEDDASPTAAEYRNTNIDGSPSTGSAWDRIRRQNAGARPQPRQQPVSQPSPNPLSAGFGQSDQEKYDSTQKTERDQAQAEFDRMIDAERNIGNDGSSRNRGW</sequence>
<proteinExistence type="predicted"/>
<evidence type="ECO:0000313" key="3">
    <source>
        <dbReference type="Proteomes" id="UP000030686"/>
    </source>
</evidence>
<organism evidence="2 3">
    <name type="scientific">Penicillium roqueforti (strain FM164)</name>
    <dbReference type="NCBI Taxonomy" id="1365484"/>
    <lineage>
        <taxon>Eukaryota</taxon>
        <taxon>Fungi</taxon>
        <taxon>Dikarya</taxon>
        <taxon>Ascomycota</taxon>
        <taxon>Pezizomycotina</taxon>
        <taxon>Eurotiomycetes</taxon>
        <taxon>Eurotiomycetidae</taxon>
        <taxon>Eurotiales</taxon>
        <taxon>Aspergillaceae</taxon>
        <taxon>Penicillium</taxon>
    </lineage>
</organism>